<dbReference type="Proteomes" id="UP001049176">
    <property type="component" value="Chromosome 6"/>
</dbReference>
<comment type="caution">
    <text evidence="2">The sequence shown here is derived from an EMBL/GenBank/DDBJ whole genome shotgun (WGS) entry which is preliminary data.</text>
</comment>
<dbReference type="GeneID" id="66078994"/>
<sequence length="160" mass="17979">MLSKAVRTTLLARPRTTPSLSATGHRHGSSSTHHDEHRGEHDNTVYPKEGFFSPAWRNGVLVSVLALAAWQYAPEPNDEAYLTRWIMMYKTPKEKWLEMNATHAAQSRVVAEQTKLFDLGVAPPVHRLRFPQIIDQGSPFCNGIGMNVDMSNVKVKKEGK</sequence>
<evidence type="ECO:0000256" key="1">
    <source>
        <dbReference type="SAM" id="MobiDB-lite"/>
    </source>
</evidence>
<feature type="compositionally biased region" description="Basic and acidic residues" evidence="1">
    <location>
        <begin position="32"/>
        <end position="43"/>
    </location>
</feature>
<feature type="compositionally biased region" description="Low complexity" evidence="1">
    <location>
        <begin position="13"/>
        <end position="23"/>
    </location>
</feature>
<gene>
    <name evidence="2" type="ORF">E1B28_009918</name>
</gene>
<name>A0A9P7RW14_9AGAR</name>
<keyword evidence="3" id="KW-1185">Reference proteome</keyword>
<dbReference type="InterPro" id="IPR034444">
    <property type="entry name" value="Nuo17.8"/>
</dbReference>
<protein>
    <submittedName>
        <fullName evidence="2">Uncharacterized protein</fullName>
    </submittedName>
</protein>
<reference evidence="2" key="1">
    <citation type="journal article" date="2021" name="Genome Biol. Evol.">
        <title>The assembled and annotated genome of the fairy-ring fungus Marasmius oreades.</title>
        <authorList>
            <person name="Hiltunen M."/>
            <person name="Ament-Velasquez S.L."/>
            <person name="Johannesson H."/>
        </authorList>
    </citation>
    <scope>NUCLEOTIDE SEQUENCE</scope>
    <source>
        <strain evidence="2">03SP1</strain>
    </source>
</reference>
<evidence type="ECO:0000313" key="2">
    <source>
        <dbReference type="EMBL" id="KAG7090836.1"/>
    </source>
</evidence>
<dbReference type="KEGG" id="more:E1B28_009918"/>
<proteinExistence type="predicted"/>
<dbReference type="AlphaFoldDB" id="A0A9P7RW14"/>
<dbReference type="EMBL" id="CM032186">
    <property type="protein sequence ID" value="KAG7090836.1"/>
    <property type="molecule type" value="Genomic_DNA"/>
</dbReference>
<accession>A0A9P7RW14</accession>
<organism evidence="2 3">
    <name type="scientific">Marasmius oreades</name>
    <name type="common">fairy-ring Marasmius</name>
    <dbReference type="NCBI Taxonomy" id="181124"/>
    <lineage>
        <taxon>Eukaryota</taxon>
        <taxon>Fungi</taxon>
        <taxon>Dikarya</taxon>
        <taxon>Basidiomycota</taxon>
        <taxon>Agaricomycotina</taxon>
        <taxon>Agaricomycetes</taxon>
        <taxon>Agaricomycetidae</taxon>
        <taxon>Agaricales</taxon>
        <taxon>Marasmiineae</taxon>
        <taxon>Marasmiaceae</taxon>
        <taxon>Marasmius</taxon>
    </lineage>
</organism>
<dbReference type="OrthoDB" id="2120038at2759"/>
<dbReference type="RefSeq" id="XP_043007306.1">
    <property type="nucleotide sequence ID" value="XM_043154848.1"/>
</dbReference>
<feature type="region of interest" description="Disordered" evidence="1">
    <location>
        <begin position="13"/>
        <end position="44"/>
    </location>
</feature>
<dbReference type="PANTHER" id="PTHR42100">
    <property type="entry name" value="OXIDOREDUCTASE 178 KDA SUBUNIT, PUTATIVE (AFU_ORTHOLOGUE AFUA_8G04320)-RELATED"/>
    <property type="match status" value="1"/>
</dbReference>
<evidence type="ECO:0000313" key="3">
    <source>
        <dbReference type="Proteomes" id="UP001049176"/>
    </source>
</evidence>
<dbReference type="GO" id="GO:0005739">
    <property type="term" value="C:mitochondrion"/>
    <property type="evidence" value="ECO:0007669"/>
    <property type="project" value="InterPro"/>
</dbReference>
<dbReference type="PANTHER" id="PTHR42100:SF1">
    <property type="entry name" value="OXIDOREDUCTASE 178 KDA SUBUNIT, PUTATIVE (AFU_ORTHOLOGUE AFUA_8G04320)-RELATED"/>
    <property type="match status" value="1"/>
</dbReference>